<feature type="domain" description="PE" evidence="1">
    <location>
        <begin position="4"/>
        <end position="92"/>
    </location>
</feature>
<dbReference type="STRING" id="29313.BHQ16_00395"/>
<accession>A0A375YVP7</accession>
<evidence type="ECO:0000259" key="1">
    <source>
        <dbReference type="Pfam" id="PF00934"/>
    </source>
</evidence>
<protein>
    <recommendedName>
        <fullName evidence="1">PE domain-containing protein</fullName>
    </recommendedName>
</protein>
<organism evidence="2 3">
    <name type="scientific">Mycobacterium shimoidei</name>
    <dbReference type="NCBI Taxonomy" id="29313"/>
    <lineage>
        <taxon>Bacteria</taxon>
        <taxon>Bacillati</taxon>
        <taxon>Actinomycetota</taxon>
        <taxon>Actinomycetes</taxon>
        <taxon>Mycobacteriales</taxon>
        <taxon>Mycobacteriaceae</taxon>
        <taxon>Mycobacterium</taxon>
    </lineage>
</organism>
<dbReference type="AlphaFoldDB" id="A0A375YVP7"/>
<dbReference type="RefSeq" id="WP_084226254.1">
    <property type="nucleotide sequence ID" value="NZ_JACKUN010000022.1"/>
</dbReference>
<evidence type="ECO:0000313" key="3">
    <source>
        <dbReference type="Proteomes" id="UP000252015"/>
    </source>
</evidence>
<keyword evidence="3" id="KW-1185">Reference proteome</keyword>
<gene>
    <name evidence="2" type="ORF">MSP7336_01148</name>
</gene>
<dbReference type="Gene3D" id="1.10.287.850">
    <property type="entry name" value="HP0062-like domain"/>
    <property type="match status" value="1"/>
</dbReference>
<proteinExistence type="predicted"/>
<sequence length="99" mass="9361">MLPLNVVPGAVDVSAATEAGIGAEMAAGTAMVAPALTTVTPMAADADSAAFSAALNATGAAYLAAAGEHVGQRAVFAGAQALGSGTYVASEALRAANLA</sequence>
<dbReference type="Proteomes" id="UP000252015">
    <property type="component" value="Unassembled WGS sequence"/>
</dbReference>
<reference evidence="2 3" key="1">
    <citation type="submission" date="2018-05" db="EMBL/GenBank/DDBJ databases">
        <authorList>
            <consortium name="IHU Genomes"/>
        </authorList>
    </citation>
    <scope>NUCLEOTIDE SEQUENCE [LARGE SCALE GENOMIC DNA]</scope>
    <source>
        <strain evidence="2 3">P7336</strain>
    </source>
</reference>
<dbReference type="Pfam" id="PF00934">
    <property type="entry name" value="PE"/>
    <property type="match status" value="1"/>
</dbReference>
<dbReference type="InterPro" id="IPR000084">
    <property type="entry name" value="PE-PGRS_N"/>
</dbReference>
<dbReference type="EMBL" id="UEGW01000001">
    <property type="protein sequence ID" value="SRX92919.1"/>
    <property type="molecule type" value="Genomic_DNA"/>
</dbReference>
<name>A0A375YVP7_MYCSH</name>
<evidence type="ECO:0000313" key="2">
    <source>
        <dbReference type="EMBL" id="SRX92919.1"/>
    </source>
</evidence>
<dbReference type="OrthoDB" id="4747760at2"/>